<dbReference type="PANTHER" id="PTHR43706">
    <property type="entry name" value="NADH DEHYDROGENASE"/>
    <property type="match status" value="1"/>
</dbReference>
<reference evidence="10 11" key="1">
    <citation type="submission" date="2020-07" db="EMBL/GenBank/DDBJ databases">
        <title>Definition of the novel symbiovar canariense within Mesorhizobium novociceri, a new species of genus Mesorhizobium nodulating Cicer canariense in the Caldera de Taburiente National Park (La Palma, Canary Islands).</title>
        <authorList>
            <person name="Leon-Barrios M."/>
            <person name="Perez-Yepez J."/>
            <person name="Flores-Felix J.D."/>
            <person name="Ramirez-Baena M.H."/>
            <person name="Pulido-Suarez L."/>
            <person name="Igual J.M."/>
            <person name="Velazquez E."/>
            <person name="Peix A."/>
        </authorList>
    </citation>
    <scope>NUCLEOTIDE SEQUENCE [LARGE SCALE GENOMIC DNA]</scope>
    <source>
        <strain evidence="10 11">CCANP35</strain>
    </source>
</reference>
<keyword evidence="6" id="KW-0520">NAD</keyword>
<dbReference type="Pfam" id="PF07992">
    <property type="entry name" value="Pyr_redox_2"/>
    <property type="match status" value="1"/>
</dbReference>
<proteinExistence type="inferred from homology"/>
<evidence type="ECO:0000256" key="8">
    <source>
        <dbReference type="SAM" id="MobiDB-lite"/>
    </source>
</evidence>
<dbReference type="GO" id="GO:0050136">
    <property type="term" value="F:NADH dehydrogenase (quinone) (non-electrogenic) activity"/>
    <property type="evidence" value="ECO:0007669"/>
    <property type="project" value="UniProtKB-EC"/>
</dbReference>
<name>A0A838AX74_9HYPH</name>
<evidence type="ECO:0000259" key="9">
    <source>
        <dbReference type="Pfam" id="PF07992"/>
    </source>
</evidence>
<organism evidence="10 11">
    <name type="scientific">Mesorhizobium neociceri</name>
    <dbReference type="NCBI Taxonomy" id="1307853"/>
    <lineage>
        <taxon>Bacteria</taxon>
        <taxon>Pseudomonadati</taxon>
        <taxon>Pseudomonadota</taxon>
        <taxon>Alphaproteobacteria</taxon>
        <taxon>Hyphomicrobiales</taxon>
        <taxon>Phyllobacteriaceae</taxon>
        <taxon>Mesorhizobium</taxon>
    </lineage>
</organism>
<evidence type="ECO:0000256" key="7">
    <source>
        <dbReference type="ARBA" id="ARBA00047599"/>
    </source>
</evidence>
<dbReference type="InterPro" id="IPR036188">
    <property type="entry name" value="FAD/NAD-bd_sf"/>
</dbReference>
<comment type="similarity">
    <text evidence="1">Belongs to the NADH dehydrogenase family.</text>
</comment>
<feature type="region of interest" description="Disordered" evidence="8">
    <location>
        <begin position="430"/>
        <end position="450"/>
    </location>
</feature>
<keyword evidence="3" id="KW-0285">Flavoprotein</keyword>
<comment type="catalytic activity">
    <reaction evidence="7">
        <text>a quinone + NADH + H(+) = a quinol + NAD(+)</text>
        <dbReference type="Rhea" id="RHEA:46160"/>
        <dbReference type="ChEBI" id="CHEBI:15378"/>
        <dbReference type="ChEBI" id="CHEBI:24646"/>
        <dbReference type="ChEBI" id="CHEBI:57540"/>
        <dbReference type="ChEBI" id="CHEBI:57945"/>
        <dbReference type="ChEBI" id="CHEBI:132124"/>
        <dbReference type="EC" id="1.6.5.9"/>
    </reaction>
</comment>
<dbReference type="EC" id="1.6.5.9" evidence="2"/>
<evidence type="ECO:0000256" key="1">
    <source>
        <dbReference type="ARBA" id="ARBA00005272"/>
    </source>
</evidence>
<evidence type="ECO:0000256" key="4">
    <source>
        <dbReference type="ARBA" id="ARBA00022827"/>
    </source>
</evidence>
<dbReference type="InterPro" id="IPR023753">
    <property type="entry name" value="FAD/NAD-binding_dom"/>
</dbReference>
<accession>A0A838AX74</accession>
<evidence type="ECO:0000256" key="5">
    <source>
        <dbReference type="ARBA" id="ARBA00023002"/>
    </source>
</evidence>
<evidence type="ECO:0000256" key="2">
    <source>
        <dbReference type="ARBA" id="ARBA00012637"/>
    </source>
</evidence>
<dbReference type="InterPro" id="IPR045024">
    <property type="entry name" value="NDH-2"/>
</dbReference>
<dbReference type="Proteomes" id="UP000558284">
    <property type="component" value="Unassembled WGS sequence"/>
</dbReference>
<evidence type="ECO:0000256" key="3">
    <source>
        <dbReference type="ARBA" id="ARBA00022630"/>
    </source>
</evidence>
<evidence type="ECO:0000313" key="11">
    <source>
        <dbReference type="Proteomes" id="UP000558284"/>
    </source>
</evidence>
<dbReference type="RefSeq" id="WP_181055413.1">
    <property type="nucleotide sequence ID" value="NZ_JACDTY010000001.1"/>
</dbReference>
<dbReference type="AlphaFoldDB" id="A0A838AX74"/>
<keyword evidence="5" id="KW-0560">Oxidoreductase</keyword>
<protein>
    <recommendedName>
        <fullName evidence="2">NADH:ubiquinone reductase (non-electrogenic)</fullName>
        <ecNumber evidence="2">1.6.5.9</ecNumber>
    </recommendedName>
</protein>
<sequence length="450" mass="48303">MLAEIDASEIDANGSHTRRPRVVILGAGFAGVAAARALKRSDADVVLIDRRNHHIFQPLLYQVATAVLAPSEIAAPIRQLEAKQANLDVMLADVVGVDLPHRTVDTLYPGIGIRKVRFDFLVVATGTRPSYFGHDEFAAFAPGIKTLADAEAIRTKILSAFEMAEATDDENERARQMNFVLVGAGPTGVELAASIAQMVRVTLRGNFRRIDPATSTITLIEGGDRALPTFAPSLSTKVARHLAKLGVKVLLGVKVDSVDAEGVIAGGDRIPSATVLWTAGMAASPVVHMLGAKADRAGRALVEPSLNVPGQPDIFVVGDAASIQQQNGRPVPGVAQAAIQQGRYVGRLISDKIKGHEPKGAFRYRDKGNMAVVGKNYAILESGHLRMAGFLTWFIWAFVHLLALPQLQNRWRVQSQWLWTYLTGQRSSRLISEPPPPAGGAVPVKETAAP</sequence>
<evidence type="ECO:0000256" key="6">
    <source>
        <dbReference type="ARBA" id="ARBA00023027"/>
    </source>
</evidence>
<evidence type="ECO:0000313" key="10">
    <source>
        <dbReference type="EMBL" id="MBA1138655.1"/>
    </source>
</evidence>
<dbReference type="EMBL" id="JACDTY010000001">
    <property type="protein sequence ID" value="MBA1138655.1"/>
    <property type="molecule type" value="Genomic_DNA"/>
</dbReference>
<comment type="caution">
    <text evidence="10">The sequence shown here is derived from an EMBL/GenBank/DDBJ whole genome shotgun (WGS) entry which is preliminary data.</text>
</comment>
<dbReference type="PRINTS" id="PR00368">
    <property type="entry name" value="FADPNR"/>
</dbReference>
<gene>
    <name evidence="10" type="ORF">H0241_00090</name>
</gene>
<dbReference type="PRINTS" id="PR00411">
    <property type="entry name" value="PNDRDTASEI"/>
</dbReference>
<feature type="domain" description="FAD/NAD(P)-binding" evidence="9">
    <location>
        <begin position="21"/>
        <end position="342"/>
    </location>
</feature>
<dbReference type="SUPFAM" id="SSF51905">
    <property type="entry name" value="FAD/NAD(P)-binding domain"/>
    <property type="match status" value="1"/>
</dbReference>
<keyword evidence="4" id="KW-0274">FAD</keyword>
<dbReference type="Gene3D" id="3.50.50.100">
    <property type="match status" value="1"/>
</dbReference>
<keyword evidence="11" id="KW-1185">Reference proteome</keyword>
<dbReference type="PANTHER" id="PTHR43706:SF47">
    <property type="entry name" value="EXTERNAL NADH-UBIQUINONE OXIDOREDUCTASE 1, MITOCHONDRIAL-RELATED"/>
    <property type="match status" value="1"/>
</dbReference>